<organism evidence="1 2">
    <name type="scientific">Amphibiibacter pelophylacis</name>
    <dbReference type="NCBI Taxonomy" id="1799477"/>
    <lineage>
        <taxon>Bacteria</taxon>
        <taxon>Pseudomonadati</taxon>
        <taxon>Pseudomonadota</taxon>
        <taxon>Betaproteobacteria</taxon>
        <taxon>Burkholderiales</taxon>
        <taxon>Sphaerotilaceae</taxon>
        <taxon>Amphibiibacter</taxon>
    </lineage>
</organism>
<keyword evidence="2" id="KW-1185">Reference proteome</keyword>
<sequence length="228" mass="25231">MNILLVEDNAELALWLGRSLHEARFTVTHAADGETALAHLAQQPFDLLLLDLNLPDMNGRAVLRRLRRSGNGLPVLVLTASASLDIKVDSLDMGADDYLVKPFEMRELVARIKVLIRRHSGASQSALECGDLHYDLDTRTFTLAGATLALPPREHSLLEALMLRQGKTTRKDKLAQTVFGPHDEAGEDAIELYIHRLRRRLDTARVRILTLRGLGYLLQDSDAAGAAL</sequence>
<proteinExistence type="predicted"/>
<accession>A0ACC6P0S7</accession>
<reference evidence="1" key="1">
    <citation type="submission" date="2023-10" db="EMBL/GenBank/DDBJ databases">
        <title>Amphibacter perezi, gen. nov., sp. nov. a novel taxa of the family Comamonadaceae, class Betaproteobacteria isolated from the skin microbiota of Pelophylax perezi from different populations.</title>
        <authorList>
            <person name="Costa S."/>
            <person name="Proenca D.N."/>
            <person name="Lopes I."/>
            <person name="Morais P.V."/>
        </authorList>
    </citation>
    <scope>NUCLEOTIDE SEQUENCE</scope>
    <source>
        <strain evidence="1">SL12-8</strain>
    </source>
</reference>
<comment type="caution">
    <text evidence="1">The sequence shown here is derived from an EMBL/GenBank/DDBJ whole genome shotgun (WGS) entry which is preliminary data.</text>
</comment>
<evidence type="ECO:0000313" key="1">
    <source>
        <dbReference type="EMBL" id="MEJ7137795.1"/>
    </source>
</evidence>
<name>A0ACC6P0S7_9BURK</name>
<evidence type="ECO:0000313" key="2">
    <source>
        <dbReference type="Proteomes" id="UP001364695"/>
    </source>
</evidence>
<protein>
    <submittedName>
        <fullName evidence="1">Response regulator</fullName>
    </submittedName>
</protein>
<dbReference type="EMBL" id="JAWDIE010000006">
    <property type="protein sequence ID" value="MEJ7137795.1"/>
    <property type="molecule type" value="Genomic_DNA"/>
</dbReference>
<dbReference type="Proteomes" id="UP001364695">
    <property type="component" value="Unassembled WGS sequence"/>
</dbReference>
<gene>
    <name evidence="1" type="ORF">RV045_05025</name>
</gene>